<dbReference type="Proteomes" id="UP000298663">
    <property type="component" value="Unassembled WGS sequence"/>
</dbReference>
<keyword evidence="6 11" id="KW-0732">Signal</keyword>
<evidence type="ECO:0000313" key="14">
    <source>
        <dbReference type="Proteomes" id="UP000298663"/>
    </source>
</evidence>
<keyword evidence="14" id="KW-1185">Reference proteome</keyword>
<dbReference type="Gene3D" id="3.40.630.10">
    <property type="entry name" value="Zn peptidases"/>
    <property type="match status" value="1"/>
</dbReference>
<dbReference type="Pfam" id="PF00246">
    <property type="entry name" value="Peptidase_M14"/>
    <property type="match status" value="1"/>
</dbReference>
<evidence type="ECO:0000256" key="6">
    <source>
        <dbReference type="ARBA" id="ARBA00022729"/>
    </source>
</evidence>
<keyword evidence="7" id="KW-0378">Hydrolase</keyword>
<reference evidence="13 14" key="1">
    <citation type="journal article" date="2015" name="Genome Biol.">
        <title>Comparative genomics of Steinernema reveals deeply conserved gene regulatory networks.</title>
        <authorList>
            <person name="Dillman A.R."/>
            <person name="Macchietto M."/>
            <person name="Porter C.F."/>
            <person name="Rogers A."/>
            <person name="Williams B."/>
            <person name="Antoshechkin I."/>
            <person name="Lee M.M."/>
            <person name="Goodwin Z."/>
            <person name="Lu X."/>
            <person name="Lewis E.E."/>
            <person name="Goodrich-Blair H."/>
            <person name="Stock S.P."/>
            <person name="Adams B.J."/>
            <person name="Sternberg P.W."/>
            <person name="Mortazavi A."/>
        </authorList>
    </citation>
    <scope>NUCLEOTIDE SEQUENCE [LARGE SCALE GENOMIC DNA]</scope>
    <source>
        <strain evidence="13 14">ALL</strain>
    </source>
</reference>
<reference evidence="13 14" key="2">
    <citation type="journal article" date="2019" name="G3 (Bethesda)">
        <title>Hybrid Assembly of the Genome of the Entomopathogenic Nematode Steinernema carpocapsae Identifies the X-Chromosome.</title>
        <authorList>
            <person name="Serra L."/>
            <person name="Macchietto M."/>
            <person name="Macias-Munoz A."/>
            <person name="McGill C.J."/>
            <person name="Rodriguez I.M."/>
            <person name="Rodriguez B."/>
            <person name="Murad R."/>
            <person name="Mortazavi A."/>
        </authorList>
    </citation>
    <scope>NUCLEOTIDE SEQUENCE [LARGE SCALE GENOMIC DNA]</scope>
    <source>
        <strain evidence="13 14">ALL</strain>
    </source>
</reference>
<dbReference type="FunFam" id="3.40.630.10:FF:000084">
    <property type="entry name" value="Carboxypeptidase B2"/>
    <property type="match status" value="1"/>
</dbReference>
<feature type="domain" description="Peptidase M14" evidence="12">
    <location>
        <begin position="32"/>
        <end position="348"/>
    </location>
</feature>
<dbReference type="SMART" id="SM00631">
    <property type="entry name" value="Zn_pept"/>
    <property type="match status" value="1"/>
</dbReference>
<dbReference type="InterPro" id="IPR000834">
    <property type="entry name" value="Peptidase_M14"/>
</dbReference>
<dbReference type="OrthoDB" id="3626597at2759"/>
<proteinExistence type="inferred from homology"/>
<organism evidence="13 14">
    <name type="scientific">Steinernema carpocapsae</name>
    <name type="common">Entomopathogenic nematode</name>
    <dbReference type="NCBI Taxonomy" id="34508"/>
    <lineage>
        <taxon>Eukaryota</taxon>
        <taxon>Metazoa</taxon>
        <taxon>Ecdysozoa</taxon>
        <taxon>Nematoda</taxon>
        <taxon>Chromadorea</taxon>
        <taxon>Rhabditida</taxon>
        <taxon>Tylenchina</taxon>
        <taxon>Panagrolaimomorpha</taxon>
        <taxon>Strongyloidoidea</taxon>
        <taxon>Steinernematidae</taxon>
        <taxon>Steinernema</taxon>
    </lineage>
</organism>
<keyword evidence="9" id="KW-0482">Metalloprotease</keyword>
<evidence type="ECO:0000256" key="10">
    <source>
        <dbReference type="PROSITE-ProRule" id="PRU01379"/>
    </source>
</evidence>
<evidence type="ECO:0000256" key="7">
    <source>
        <dbReference type="ARBA" id="ARBA00022801"/>
    </source>
</evidence>
<sequence>MLRRLVIGVPLAVICCLSFGSAGETPEFDFSRYHDFKEIKNYVTHVAKLNPNFVKLVKIGSSNDGRPLLGVKIGFPANNTDKRAVWLDGGNHAREWPAFHSNVFFINELVKNYGKEENITEYINSLNIYVFPVLNPDGFIFSRSSTASLIRQWRKNMAPENCTGFTAFKKNVCCEGVDLNRNYDFAFKQTSVPFNNPCSDEFQGPFPFSEPESRAVRDFIRSSEVKDKIDAYVSLHTHGQIFILPYNDHRKSYPEDFADLEALALKATSAIQTYRGTEYRVGTAADLLGPATGGASDWIKKNTKTKYVFVIELPPSLFTWFAFQMRPHWLIPTAEETWLGVRVIIDQVLLESKQKQ</sequence>
<keyword evidence="4" id="KW-0645">Protease</keyword>
<evidence type="ECO:0000256" key="11">
    <source>
        <dbReference type="SAM" id="SignalP"/>
    </source>
</evidence>
<dbReference type="GO" id="GO:0006508">
    <property type="term" value="P:proteolysis"/>
    <property type="evidence" value="ECO:0007669"/>
    <property type="project" value="UniProtKB-KW"/>
</dbReference>
<dbReference type="PROSITE" id="PS52035">
    <property type="entry name" value="PEPTIDASE_M14"/>
    <property type="match status" value="1"/>
</dbReference>
<dbReference type="PRINTS" id="PR00765">
    <property type="entry name" value="CRBOXYPTASEA"/>
</dbReference>
<dbReference type="GO" id="GO:0004181">
    <property type="term" value="F:metallocarboxypeptidase activity"/>
    <property type="evidence" value="ECO:0007669"/>
    <property type="project" value="InterPro"/>
</dbReference>
<evidence type="ECO:0000313" key="13">
    <source>
        <dbReference type="EMBL" id="TKR96837.1"/>
    </source>
</evidence>
<evidence type="ECO:0000256" key="3">
    <source>
        <dbReference type="ARBA" id="ARBA00022645"/>
    </source>
</evidence>
<evidence type="ECO:0000256" key="5">
    <source>
        <dbReference type="ARBA" id="ARBA00022723"/>
    </source>
</evidence>
<dbReference type="PANTHER" id="PTHR11705:SF59">
    <property type="entry name" value="PEPTIDASE M14 CARBOXYPEPTIDASE A DOMAIN-CONTAINING PROTEIN"/>
    <property type="match status" value="1"/>
</dbReference>
<accession>A0A4U5PJC9</accession>
<keyword evidence="3" id="KW-0121">Carboxypeptidase</keyword>
<protein>
    <recommendedName>
        <fullName evidence="12">Peptidase M14 domain-containing protein</fullName>
    </recommendedName>
</protein>
<keyword evidence="5" id="KW-0479">Metal-binding</keyword>
<comment type="caution">
    <text evidence="13">The sequence shown here is derived from an EMBL/GenBank/DDBJ whole genome shotgun (WGS) entry which is preliminary data.</text>
</comment>
<dbReference type="EMBL" id="AZBU02000002">
    <property type="protein sequence ID" value="TKR96837.1"/>
    <property type="molecule type" value="Genomic_DNA"/>
</dbReference>
<evidence type="ECO:0000256" key="4">
    <source>
        <dbReference type="ARBA" id="ARBA00022670"/>
    </source>
</evidence>
<evidence type="ECO:0000256" key="2">
    <source>
        <dbReference type="ARBA" id="ARBA00005988"/>
    </source>
</evidence>
<evidence type="ECO:0000259" key="12">
    <source>
        <dbReference type="PROSITE" id="PS52035"/>
    </source>
</evidence>
<evidence type="ECO:0000256" key="9">
    <source>
        <dbReference type="ARBA" id="ARBA00023049"/>
    </source>
</evidence>
<dbReference type="AlphaFoldDB" id="A0A4U5PJC9"/>
<evidence type="ECO:0000256" key="1">
    <source>
        <dbReference type="ARBA" id="ARBA00001947"/>
    </source>
</evidence>
<dbReference type="GO" id="GO:0005615">
    <property type="term" value="C:extracellular space"/>
    <property type="evidence" value="ECO:0007669"/>
    <property type="project" value="TreeGrafter"/>
</dbReference>
<name>A0A4U5PJC9_STECR</name>
<feature type="active site" description="Proton donor/acceptor" evidence="10">
    <location>
        <position position="312"/>
    </location>
</feature>
<dbReference type="GO" id="GO:0008270">
    <property type="term" value="F:zinc ion binding"/>
    <property type="evidence" value="ECO:0007669"/>
    <property type="project" value="InterPro"/>
</dbReference>
<dbReference type="SUPFAM" id="SSF53187">
    <property type="entry name" value="Zn-dependent exopeptidases"/>
    <property type="match status" value="1"/>
</dbReference>
<feature type="chain" id="PRO_5020343899" description="Peptidase M14 domain-containing protein" evidence="11">
    <location>
        <begin position="23"/>
        <end position="356"/>
    </location>
</feature>
<comment type="similarity">
    <text evidence="2 10">Belongs to the peptidase M14 family.</text>
</comment>
<keyword evidence="8" id="KW-0862">Zinc</keyword>
<comment type="cofactor">
    <cofactor evidence="1">
        <name>Zn(2+)</name>
        <dbReference type="ChEBI" id="CHEBI:29105"/>
    </cofactor>
</comment>
<feature type="signal peptide" evidence="11">
    <location>
        <begin position="1"/>
        <end position="22"/>
    </location>
</feature>
<dbReference type="PANTHER" id="PTHR11705">
    <property type="entry name" value="PROTEASE FAMILY M14 CARBOXYPEPTIDASE A,B"/>
    <property type="match status" value="1"/>
</dbReference>
<evidence type="ECO:0000256" key="8">
    <source>
        <dbReference type="ARBA" id="ARBA00022833"/>
    </source>
</evidence>
<dbReference type="STRING" id="34508.A0A4U5PJC9"/>
<gene>
    <name evidence="13" type="ORF">L596_010799</name>
</gene>